<keyword evidence="2 3" id="KW-0472">Membrane</keyword>
<gene>
    <name evidence="4" type="ORF">ACFO0B_09795</name>
</gene>
<sequence>MAAQRHRAARGRHHAHVESGVRPVTARLRADAGSILLAILVIASIATAVTLYAANRPSEGTGTAAQERAVAAATEGTVALLSYAPDTLDRDFAAAEQHLTGDFLDYYSQFTEQVVAPAAREKSVRTSATVVRAAVAELRQDQAVVLVFINQSTTSAEKPDPALAASSVRVTLDRVADTWRIAAFDPV</sequence>
<evidence type="ECO:0000256" key="2">
    <source>
        <dbReference type="ARBA" id="ARBA00023136"/>
    </source>
</evidence>
<name>A0ABV8DQP2_9NOCA</name>
<dbReference type="PANTHER" id="PTHR37042:SF4">
    <property type="entry name" value="OUTER MEMBRANE PROTEIN RV1973"/>
    <property type="match status" value="1"/>
</dbReference>
<comment type="caution">
    <text evidence="4">The sequence shown here is derived from an EMBL/GenBank/DDBJ whole genome shotgun (WGS) entry which is preliminary data.</text>
</comment>
<keyword evidence="5" id="KW-1185">Reference proteome</keyword>
<dbReference type="EMBL" id="JBHSAX010000009">
    <property type="protein sequence ID" value="MFC3962276.1"/>
    <property type="molecule type" value="Genomic_DNA"/>
</dbReference>
<comment type="subcellular location">
    <subcellularLocation>
        <location evidence="1">Membrane</location>
    </subcellularLocation>
</comment>
<keyword evidence="3" id="KW-0812">Transmembrane</keyword>
<proteinExistence type="predicted"/>
<reference evidence="5" key="1">
    <citation type="journal article" date="2019" name="Int. J. Syst. Evol. Microbiol.">
        <title>The Global Catalogue of Microorganisms (GCM) 10K type strain sequencing project: providing services to taxonomists for standard genome sequencing and annotation.</title>
        <authorList>
            <consortium name="The Broad Institute Genomics Platform"/>
            <consortium name="The Broad Institute Genome Sequencing Center for Infectious Disease"/>
            <person name="Wu L."/>
            <person name="Ma J."/>
        </authorList>
    </citation>
    <scope>NUCLEOTIDE SEQUENCE [LARGE SCALE GENOMIC DNA]</scope>
    <source>
        <strain evidence="5">CGMCC 4.7330</strain>
    </source>
</reference>
<evidence type="ECO:0000256" key="1">
    <source>
        <dbReference type="ARBA" id="ARBA00004370"/>
    </source>
</evidence>
<evidence type="ECO:0000256" key="3">
    <source>
        <dbReference type="SAM" id="Phobius"/>
    </source>
</evidence>
<evidence type="ECO:0000313" key="5">
    <source>
        <dbReference type="Proteomes" id="UP001595696"/>
    </source>
</evidence>
<organism evidence="4 5">
    <name type="scientific">Nocardia jiangsuensis</name>
    <dbReference type="NCBI Taxonomy" id="1691563"/>
    <lineage>
        <taxon>Bacteria</taxon>
        <taxon>Bacillati</taxon>
        <taxon>Actinomycetota</taxon>
        <taxon>Actinomycetes</taxon>
        <taxon>Mycobacteriales</taxon>
        <taxon>Nocardiaceae</taxon>
        <taxon>Nocardia</taxon>
    </lineage>
</organism>
<feature type="transmembrane region" description="Helical" evidence="3">
    <location>
        <begin position="35"/>
        <end position="54"/>
    </location>
</feature>
<evidence type="ECO:0000313" key="4">
    <source>
        <dbReference type="EMBL" id="MFC3962276.1"/>
    </source>
</evidence>
<dbReference type="RefSeq" id="WP_378612274.1">
    <property type="nucleotide sequence ID" value="NZ_JBHSAX010000009.1"/>
</dbReference>
<dbReference type="PANTHER" id="PTHR37042">
    <property type="entry name" value="OUTER MEMBRANE PROTEIN RV1973"/>
    <property type="match status" value="1"/>
</dbReference>
<dbReference type="Proteomes" id="UP001595696">
    <property type="component" value="Unassembled WGS sequence"/>
</dbReference>
<accession>A0ABV8DQP2</accession>
<keyword evidence="3" id="KW-1133">Transmembrane helix</keyword>
<protein>
    <submittedName>
        <fullName evidence="4">Twin-arginine translocation pathway signal</fullName>
    </submittedName>
</protein>